<feature type="signal peptide" evidence="1">
    <location>
        <begin position="1"/>
        <end position="25"/>
    </location>
</feature>
<protein>
    <submittedName>
        <fullName evidence="2">Signal peptide protein</fullName>
    </submittedName>
</protein>
<dbReference type="EMBL" id="JRKQ01000098">
    <property type="protein sequence ID" value="KGJ20301.1"/>
    <property type="molecule type" value="Genomic_DNA"/>
</dbReference>
<organism evidence="2 3">
    <name type="scientific">Paracoccus sanguinis</name>
    <dbReference type="NCBI Taxonomy" id="1545044"/>
    <lineage>
        <taxon>Bacteria</taxon>
        <taxon>Pseudomonadati</taxon>
        <taxon>Pseudomonadota</taxon>
        <taxon>Alphaproteobacteria</taxon>
        <taxon>Rhodobacterales</taxon>
        <taxon>Paracoccaceae</taxon>
        <taxon>Paracoccus</taxon>
    </lineage>
</organism>
<proteinExistence type="predicted"/>
<dbReference type="PANTHER" id="PTHR39332:SF7">
    <property type="entry name" value="SRPBCC FAMILY PROTEIN"/>
    <property type="match status" value="1"/>
</dbReference>
<evidence type="ECO:0000313" key="2">
    <source>
        <dbReference type="EMBL" id="KGJ20301.1"/>
    </source>
</evidence>
<dbReference type="Pfam" id="PF10604">
    <property type="entry name" value="Polyketide_cyc2"/>
    <property type="match status" value="1"/>
</dbReference>
<keyword evidence="1" id="KW-0732">Signal</keyword>
<dbReference type="InterPro" id="IPR019587">
    <property type="entry name" value="Polyketide_cyclase/dehydratase"/>
</dbReference>
<name>A0A099GC55_9RHOB</name>
<feature type="chain" id="PRO_5001955447" evidence="1">
    <location>
        <begin position="26"/>
        <end position="188"/>
    </location>
</feature>
<accession>A0A099GC55</accession>
<dbReference type="InterPro" id="IPR023393">
    <property type="entry name" value="START-like_dom_sf"/>
</dbReference>
<sequence length="188" mass="20218">MRPLTTKAVTLALAALLASSGMALAHGPVRLKLELDETLNASPDEVWAAIGKFDDMSWHPAVARTEMTADSPDAVTPEKSTRVLHLKAEGGDPTITETLTKYQPEKRCYGYLIKAVEVTVLPVTNYAATLCVNDEGGKAKVVWKGGFYRGYPNNEPPPELNDEAATKAVTGVYQAGLDALAERFGKAE</sequence>
<comment type="caution">
    <text evidence="2">The sequence shown here is derived from an EMBL/GenBank/DDBJ whole genome shotgun (WGS) entry which is preliminary data.</text>
</comment>
<reference evidence="2 3" key="1">
    <citation type="submission" date="2014-09" db="EMBL/GenBank/DDBJ databases">
        <authorList>
            <person name="McGinnis J.M."/>
            <person name="Wolfgang W.J."/>
        </authorList>
    </citation>
    <scope>NUCLEOTIDE SEQUENCE [LARGE SCALE GENOMIC DNA]</scope>
    <source>
        <strain evidence="2 3">5503</strain>
    </source>
</reference>
<reference evidence="2 3" key="2">
    <citation type="submission" date="2014-10" db="EMBL/GenBank/DDBJ databases">
        <title>Paracoccus sanguinis sp. nov., isolated from clinical specimens of New York State patients.</title>
        <authorList>
            <person name="Mingle L.A."/>
            <person name="Cole J.A."/>
            <person name="Lapierre P."/>
            <person name="Musser K.A."/>
        </authorList>
    </citation>
    <scope>NUCLEOTIDE SEQUENCE [LARGE SCALE GENOMIC DNA]</scope>
    <source>
        <strain evidence="2 3">5503</strain>
    </source>
</reference>
<gene>
    <name evidence="2" type="ORF">IX56_14375</name>
</gene>
<dbReference type="RefSeq" id="WP_036711598.1">
    <property type="nucleotide sequence ID" value="NZ_JRKQ01000098.1"/>
</dbReference>
<evidence type="ECO:0000313" key="3">
    <source>
        <dbReference type="Proteomes" id="UP000029858"/>
    </source>
</evidence>
<evidence type="ECO:0000256" key="1">
    <source>
        <dbReference type="SAM" id="SignalP"/>
    </source>
</evidence>
<dbReference type="CDD" id="cd07821">
    <property type="entry name" value="PYR_PYL_RCAR_like"/>
    <property type="match status" value="1"/>
</dbReference>
<dbReference type="SUPFAM" id="SSF55961">
    <property type="entry name" value="Bet v1-like"/>
    <property type="match status" value="1"/>
</dbReference>
<dbReference type="Proteomes" id="UP000029858">
    <property type="component" value="Unassembled WGS sequence"/>
</dbReference>
<dbReference type="AlphaFoldDB" id="A0A099GC55"/>
<dbReference type="PANTHER" id="PTHR39332">
    <property type="entry name" value="BLL4707 PROTEIN"/>
    <property type="match status" value="1"/>
</dbReference>
<dbReference type="Gene3D" id="3.30.530.20">
    <property type="match status" value="1"/>
</dbReference>